<gene>
    <name evidence="9" type="ORF">PGLA2088_LOCUS21248</name>
</gene>
<comment type="cofactor">
    <cofactor evidence="5">
        <name>Co(2+)</name>
        <dbReference type="ChEBI" id="CHEBI:48828"/>
    </cofactor>
    <cofactor evidence="5">
        <name>Zn(2+)</name>
        <dbReference type="ChEBI" id="CHEBI:29105"/>
    </cofactor>
    <cofactor evidence="5">
        <name>Mn(2+)</name>
        <dbReference type="ChEBI" id="CHEBI:29035"/>
    </cofactor>
    <cofactor evidence="5">
        <name>Fe(2+)</name>
        <dbReference type="ChEBI" id="CHEBI:29033"/>
    </cofactor>
    <text evidence="5">Binds 2 divalent metal cations per subunit. Has a high-affinity and a low affinity metal-binding site. The true nature of the physiological cofactor is under debate. The enzyme is active with cobalt, zinc, manganese or divalent iron ions. Most likely, methionine aminopeptidases function as mononuclear Fe(2+)-metalloproteases under physiological conditions, and the catalytically relevant metal-binding site has been assigned to the histidine-containing high-affinity site.</text>
</comment>
<protein>
    <recommendedName>
        <fullName evidence="6">Methionine aminopeptidase</fullName>
        <ecNumber evidence="6">3.4.11.18</ecNumber>
    </recommendedName>
</protein>
<sequence>MACLGHPIVSLHSLSRSVANSQCWRPKLSGGAPPLRSRWRMDLSPSTSVASSAAAACAGTTTSSSSSTSFSPRCTGHSRMPMARSQQARWSSVITAASALAACAVGRRQASASKWRARPSMLMARHDARSRSSLGMRRSGFSSSPSETRSSVASAREPVRPGKVSAVLPVAPEIERPAYMLPGVCVDQETGMYKHDFLNVIEVKTPDQIAAMRVACALAREALEVAGRAVAAGVTTDQIDAAVHEFIVSRGAYPSPLGYMGFPKSVCCSVNDVLAHGIPDDRPLQDGDILNVDVTVFIGGHHGDTSSMFVVGSKPDPAALHLCKAGQRAMMAGIEVCKPGADFREIGMRIQDVSDAAGLHISELFVGHGIGSYFHGAPGVIPFENDEYQGTMLPGMTFTVEPILVEHTKLEASHRIWDDKWTYQTLTNARSAQFEHTVLITDDGHEILTGPSVDYLTLAGLRR</sequence>
<keyword evidence="4 5" id="KW-0378">Hydrolase</keyword>
<evidence type="ECO:0000256" key="2">
    <source>
        <dbReference type="ARBA" id="ARBA00022670"/>
    </source>
</evidence>
<feature type="region of interest" description="Disordered" evidence="7">
    <location>
        <begin position="58"/>
        <end position="86"/>
    </location>
</feature>
<dbReference type="Proteomes" id="UP000626109">
    <property type="component" value="Unassembled WGS sequence"/>
</dbReference>
<dbReference type="EC" id="3.4.11.18" evidence="6"/>
<dbReference type="SUPFAM" id="SSF55920">
    <property type="entry name" value="Creatinase/aminopeptidase"/>
    <property type="match status" value="1"/>
</dbReference>
<dbReference type="EMBL" id="CAJNNW010025748">
    <property type="protein sequence ID" value="CAE8679218.1"/>
    <property type="molecule type" value="Genomic_DNA"/>
</dbReference>
<feature type="binding site" evidence="5">
    <location>
        <position position="375"/>
    </location>
    <ligand>
        <name>substrate</name>
    </ligand>
</feature>
<feature type="compositionally biased region" description="Low complexity" evidence="7">
    <location>
        <begin position="131"/>
        <end position="144"/>
    </location>
</feature>
<reference evidence="9" key="1">
    <citation type="submission" date="2021-02" db="EMBL/GenBank/DDBJ databases">
        <authorList>
            <person name="Dougan E. K."/>
            <person name="Rhodes N."/>
            <person name="Thang M."/>
            <person name="Chan C."/>
        </authorList>
    </citation>
    <scope>NUCLEOTIDE SEQUENCE</scope>
</reference>
<dbReference type="GO" id="GO:0046872">
    <property type="term" value="F:metal ion binding"/>
    <property type="evidence" value="ECO:0007669"/>
    <property type="project" value="UniProtKB-UniRule"/>
</dbReference>
<feature type="compositionally biased region" description="Low complexity" evidence="7">
    <location>
        <begin position="58"/>
        <end position="71"/>
    </location>
</feature>
<dbReference type="NCBIfam" id="TIGR00500">
    <property type="entry name" value="met_pdase_I"/>
    <property type="match status" value="1"/>
</dbReference>
<proteinExistence type="inferred from homology"/>
<feature type="binding site" evidence="5">
    <location>
        <position position="435"/>
    </location>
    <ligand>
        <name>a divalent metal cation</name>
        <dbReference type="ChEBI" id="CHEBI:60240"/>
        <label>1</label>
    </ligand>
</feature>
<dbReference type="PRINTS" id="PR00599">
    <property type="entry name" value="MAPEPTIDASE"/>
</dbReference>
<evidence type="ECO:0000256" key="1">
    <source>
        <dbReference type="ARBA" id="ARBA00022438"/>
    </source>
</evidence>
<keyword evidence="2 5" id="KW-0645">Protease</keyword>
<dbReference type="InterPro" id="IPR001714">
    <property type="entry name" value="Pept_M24_MAP"/>
</dbReference>
<feature type="binding site" evidence="5">
    <location>
        <position position="368"/>
    </location>
    <ligand>
        <name>a divalent metal cation</name>
        <dbReference type="ChEBI" id="CHEBI:60240"/>
        <label>2</label>
        <note>catalytic</note>
    </ligand>
</feature>
<organism evidence="9 10">
    <name type="scientific">Polarella glacialis</name>
    <name type="common">Dinoflagellate</name>
    <dbReference type="NCBI Taxonomy" id="89957"/>
    <lineage>
        <taxon>Eukaryota</taxon>
        <taxon>Sar</taxon>
        <taxon>Alveolata</taxon>
        <taxon>Dinophyceae</taxon>
        <taxon>Suessiales</taxon>
        <taxon>Suessiaceae</taxon>
        <taxon>Polarella</taxon>
    </lineage>
</organism>
<comment type="catalytic activity">
    <reaction evidence="5 6">
        <text>Release of N-terminal amino acids, preferentially methionine, from peptides and arylamides.</text>
        <dbReference type="EC" id="3.4.11.18"/>
    </reaction>
</comment>
<evidence type="ECO:0000256" key="5">
    <source>
        <dbReference type="HAMAP-Rule" id="MF_03174"/>
    </source>
</evidence>
<comment type="function">
    <text evidence="6">Cotranslationally removes the N-terminal methionine from nascent proteins. The N-terminal methionine is often cleaved when the second residue in the primary sequence is small and uncharged (Met-Ala-, Cys, Gly, Pro, Ser, Thr, or Val).</text>
</comment>
<dbReference type="Gene3D" id="3.90.230.10">
    <property type="entry name" value="Creatinase/methionine aminopeptidase superfamily"/>
    <property type="match status" value="1"/>
</dbReference>
<evidence type="ECO:0000313" key="9">
    <source>
        <dbReference type="EMBL" id="CAE8679218.1"/>
    </source>
</evidence>
<comment type="similarity">
    <text evidence="5">Belongs to the peptidase M24A family. Methionine aminopeptidase type 1 subfamily.</text>
</comment>
<feature type="domain" description="Peptidase M24" evidence="8">
    <location>
        <begin position="211"/>
        <end position="442"/>
    </location>
</feature>
<dbReference type="HAMAP" id="MF_01974">
    <property type="entry name" value="MetAP_1"/>
    <property type="match status" value="1"/>
</dbReference>
<name>A0A813JL85_POLGL</name>
<evidence type="ECO:0000256" key="4">
    <source>
        <dbReference type="ARBA" id="ARBA00022801"/>
    </source>
</evidence>
<evidence type="ECO:0000313" key="10">
    <source>
        <dbReference type="Proteomes" id="UP000626109"/>
    </source>
</evidence>
<feature type="binding site" evidence="5">
    <location>
        <position position="293"/>
    </location>
    <ligand>
        <name>a divalent metal cation</name>
        <dbReference type="ChEBI" id="CHEBI:60240"/>
        <label>1</label>
    </ligand>
</feature>
<comment type="caution">
    <text evidence="9">The sequence shown here is derived from an EMBL/GenBank/DDBJ whole genome shotgun (WGS) entry which is preliminary data.</text>
</comment>
<dbReference type="PANTHER" id="PTHR43330">
    <property type="entry name" value="METHIONINE AMINOPEPTIDASE"/>
    <property type="match status" value="1"/>
</dbReference>
<evidence type="ECO:0000256" key="6">
    <source>
        <dbReference type="RuleBase" id="RU003653"/>
    </source>
</evidence>
<feature type="binding site" evidence="5">
    <location>
        <position position="304"/>
    </location>
    <ligand>
        <name>a divalent metal cation</name>
        <dbReference type="ChEBI" id="CHEBI:60240"/>
        <label>1</label>
    </ligand>
</feature>
<dbReference type="InterPro" id="IPR000994">
    <property type="entry name" value="Pept_M24"/>
</dbReference>
<evidence type="ECO:0000256" key="3">
    <source>
        <dbReference type="ARBA" id="ARBA00022723"/>
    </source>
</evidence>
<feature type="binding site" evidence="5">
    <location>
        <position position="401"/>
    </location>
    <ligand>
        <name>a divalent metal cation</name>
        <dbReference type="ChEBI" id="CHEBI:60240"/>
        <label>2</label>
        <note>catalytic</note>
    </ligand>
</feature>
<feature type="binding site" evidence="5">
    <location>
        <position position="435"/>
    </location>
    <ligand>
        <name>a divalent metal cation</name>
        <dbReference type="ChEBI" id="CHEBI:60240"/>
        <label>2</label>
        <note>catalytic</note>
    </ligand>
</feature>
<dbReference type="GO" id="GO:0004239">
    <property type="term" value="F:initiator methionyl aminopeptidase activity"/>
    <property type="evidence" value="ECO:0007669"/>
    <property type="project" value="UniProtKB-UniRule"/>
</dbReference>
<evidence type="ECO:0000259" key="8">
    <source>
        <dbReference type="Pfam" id="PF00557"/>
    </source>
</evidence>
<feature type="binding site" evidence="5">
    <location>
        <position position="304"/>
    </location>
    <ligand>
        <name>a divalent metal cation</name>
        <dbReference type="ChEBI" id="CHEBI:60240"/>
        <label>2</label>
        <note>catalytic</note>
    </ligand>
</feature>
<dbReference type="InterPro" id="IPR036005">
    <property type="entry name" value="Creatinase/aminopeptidase-like"/>
</dbReference>
<feature type="binding site" evidence="5">
    <location>
        <position position="276"/>
    </location>
    <ligand>
        <name>substrate</name>
    </ligand>
</feature>
<keyword evidence="3 5" id="KW-0479">Metal-binding</keyword>
<accession>A0A813JL85</accession>
<dbReference type="PANTHER" id="PTHR43330:SF8">
    <property type="entry name" value="METHIONINE AMINOPEPTIDASE 1D, MITOCHONDRIAL"/>
    <property type="match status" value="1"/>
</dbReference>
<dbReference type="Pfam" id="PF00557">
    <property type="entry name" value="Peptidase_M24"/>
    <property type="match status" value="1"/>
</dbReference>
<dbReference type="GO" id="GO:0070006">
    <property type="term" value="F:metalloaminopeptidase activity"/>
    <property type="evidence" value="ECO:0007669"/>
    <property type="project" value="UniProtKB-UniRule"/>
</dbReference>
<feature type="region of interest" description="Disordered" evidence="7">
    <location>
        <begin position="127"/>
        <end position="158"/>
    </location>
</feature>
<dbReference type="CDD" id="cd01086">
    <property type="entry name" value="MetAP1"/>
    <property type="match status" value="1"/>
</dbReference>
<evidence type="ECO:0000256" key="7">
    <source>
        <dbReference type="SAM" id="MobiDB-lite"/>
    </source>
</evidence>
<dbReference type="AlphaFoldDB" id="A0A813JL85"/>
<dbReference type="GO" id="GO:0006508">
    <property type="term" value="P:proteolysis"/>
    <property type="evidence" value="ECO:0007669"/>
    <property type="project" value="UniProtKB-KW"/>
</dbReference>
<keyword evidence="1 5" id="KW-0031">Aminopeptidase</keyword>
<dbReference type="InterPro" id="IPR002467">
    <property type="entry name" value="Pept_M24A_MAP1"/>
</dbReference>